<gene>
    <name evidence="2" type="ORF">LPB137_10395</name>
</gene>
<name>A0A1P8KNP8_9BACT</name>
<organism evidence="2 3">
    <name type="scientific">Poseidonibacter parvus</name>
    <dbReference type="NCBI Taxonomy" id="1850254"/>
    <lineage>
        <taxon>Bacteria</taxon>
        <taxon>Pseudomonadati</taxon>
        <taxon>Campylobacterota</taxon>
        <taxon>Epsilonproteobacteria</taxon>
        <taxon>Campylobacterales</taxon>
        <taxon>Arcobacteraceae</taxon>
        <taxon>Poseidonibacter</taxon>
    </lineage>
</organism>
<proteinExistence type="predicted"/>
<dbReference type="CDD" id="cd03801">
    <property type="entry name" value="GT4_PimA-like"/>
    <property type="match status" value="1"/>
</dbReference>
<keyword evidence="3" id="KW-1185">Reference proteome</keyword>
<dbReference type="Proteomes" id="UP000186074">
    <property type="component" value="Chromosome"/>
</dbReference>
<dbReference type="Gene3D" id="3.40.50.2000">
    <property type="entry name" value="Glycogen Phosphorylase B"/>
    <property type="match status" value="2"/>
</dbReference>
<evidence type="ECO:0000259" key="1">
    <source>
        <dbReference type="Pfam" id="PF00534"/>
    </source>
</evidence>
<dbReference type="InterPro" id="IPR001296">
    <property type="entry name" value="Glyco_trans_1"/>
</dbReference>
<dbReference type="PANTHER" id="PTHR45947">
    <property type="entry name" value="SULFOQUINOVOSYL TRANSFERASE SQD2"/>
    <property type="match status" value="1"/>
</dbReference>
<evidence type="ECO:0000313" key="2">
    <source>
        <dbReference type="EMBL" id="APW66224.1"/>
    </source>
</evidence>
<accession>A0A1P8KNP8</accession>
<feature type="domain" description="Glycosyl transferase family 1" evidence="1">
    <location>
        <begin position="215"/>
        <end position="384"/>
    </location>
</feature>
<dbReference type="PANTHER" id="PTHR45947:SF3">
    <property type="entry name" value="SULFOQUINOVOSYL TRANSFERASE SQD2"/>
    <property type="match status" value="1"/>
</dbReference>
<protein>
    <recommendedName>
        <fullName evidence="1">Glycosyl transferase family 1 domain-containing protein</fullName>
    </recommendedName>
</protein>
<dbReference type="GO" id="GO:0016757">
    <property type="term" value="F:glycosyltransferase activity"/>
    <property type="evidence" value="ECO:0007669"/>
    <property type="project" value="InterPro"/>
</dbReference>
<dbReference type="STRING" id="1850254.LPB137_10395"/>
<dbReference type="SUPFAM" id="SSF53756">
    <property type="entry name" value="UDP-Glycosyltransferase/glycogen phosphorylase"/>
    <property type="match status" value="1"/>
</dbReference>
<dbReference type="RefSeq" id="WP_076087743.1">
    <property type="nucleotide sequence ID" value="NZ_CP019070.1"/>
</dbReference>
<evidence type="ECO:0000313" key="3">
    <source>
        <dbReference type="Proteomes" id="UP000186074"/>
    </source>
</evidence>
<reference evidence="2 3" key="1">
    <citation type="submission" date="2017-01" db="EMBL/GenBank/DDBJ databases">
        <title>Genome sequencing of Arcobacter sp. LPB0137.</title>
        <authorList>
            <person name="Lee G.-W."/>
            <person name="Yi H."/>
        </authorList>
    </citation>
    <scope>NUCLEOTIDE SEQUENCE [LARGE SCALE GENOMIC DNA]</scope>
    <source>
        <strain evidence="2 3">LPB0137</strain>
    </source>
</reference>
<dbReference type="Pfam" id="PF00534">
    <property type="entry name" value="Glycos_transf_1"/>
    <property type="match status" value="1"/>
</dbReference>
<dbReference type="EMBL" id="CP019070">
    <property type="protein sequence ID" value="APW66224.1"/>
    <property type="molecule type" value="Genomic_DNA"/>
</dbReference>
<dbReference type="OrthoDB" id="9790710at2"/>
<dbReference type="AlphaFoldDB" id="A0A1P8KNP8"/>
<sequence>MKKILATVYDINPYKGSESGTGWNLVQQIGRYNKVIAITRKNNKENIEKYIKEFNIDDTNLEFHYFDLPYWMRFWKKGARGSSLYFYLWQMLMPIFIKKNKIVYDILHNLNFHTDAFPTFLWLLKKPLIWGPINHHELIPSEYINKNSNYYYKDRIKWIIKKINWNIDPFLFLSKKKSDLIICGNKSVIKRLNLDTKKTIIMSQVASSDSQNISDINKLSTKFNIISVGRFVPLKGFDLTVDCFELFYNKLNNSDRDNVTLTLVGDGPMKKELKKKIEKFNSKDNIYLIEWVTKDELETYYENSDLFLFPSYEGAGMVVAEALSHSLPIICFDNYGPGELTNDDCAIQIPYTNYDQSICDFSNALLKIYENKDLQASMSENARKLYLEKYTWDSKGDQLNVIYNKLSNKGSK</sequence>
<dbReference type="InterPro" id="IPR050194">
    <property type="entry name" value="Glycosyltransferase_grp1"/>
</dbReference>
<dbReference type="KEGG" id="alp:LPB137_10395"/>